<dbReference type="EMBL" id="GEDG01028676">
    <property type="protein sequence ID" value="JAP13023.1"/>
    <property type="molecule type" value="Transcribed_RNA"/>
</dbReference>
<dbReference type="AlphaFoldDB" id="A0A0V0GY17"/>
<organism evidence="1">
    <name type="scientific">Solanum chacoense</name>
    <name type="common">Chaco potato</name>
    <dbReference type="NCBI Taxonomy" id="4108"/>
    <lineage>
        <taxon>Eukaryota</taxon>
        <taxon>Viridiplantae</taxon>
        <taxon>Streptophyta</taxon>
        <taxon>Embryophyta</taxon>
        <taxon>Tracheophyta</taxon>
        <taxon>Spermatophyta</taxon>
        <taxon>Magnoliopsida</taxon>
        <taxon>eudicotyledons</taxon>
        <taxon>Gunneridae</taxon>
        <taxon>Pentapetalae</taxon>
        <taxon>asterids</taxon>
        <taxon>lamiids</taxon>
        <taxon>Solanales</taxon>
        <taxon>Solanaceae</taxon>
        <taxon>Solanoideae</taxon>
        <taxon>Solaneae</taxon>
        <taxon>Solanum</taxon>
    </lineage>
</organism>
<reference evidence="1" key="1">
    <citation type="submission" date="2015-12" db="EMBL/GenBank/DDBJ databases">
        <title>Gene expression during late stages of embryo sac development: a critical building block for successful pollen-pistil interactions.</title>
        <authorList>
            <person name="Liu Y."/>
            <person name="Joly V."/>
            <person name="Sabar M."/>
            <person name="Matton D.P."/>
        </authorList>
    </citation>
    <scope>NUCLEOTIDE SEQUENCE</scope>
</reference>
<proteinExistence type="predicted"/>
<name>A0A0V0GY17_SOLCH</name>
<protein>
    <submittedName>
        <fullName evidence="1">Putative ovule protein</fullName>
    </submittedName>
</protein>
<evidence type="ECO:0000313" key="1">
    <source>
        <dbReference type="EMBL" id="JAP13023.1"/>
    </source>
</evidence>
<sequence>MIQLVRASYGCGYLVCTPSVLDLFTAQVKMLIYLLCSCCSSLWLPFSFCLSHQFEFCVLEGCIYPTS</sequence>
<accession>A0A0V0GY17</accession>